<dbReference type="InterPro" id="IPR002528">
    <property type="entry name" value="MATE_fam"/>
</dbReference>
<feature type="compositionally biased region" description="Polar residues" evidence="6">
    <location>
        <begin position="75"/>
        <end position="90"/>
    </location>
</feature>
<dbReference type="GO" id="GO:0016020">
    <property type="term" value="C:membrane"/>
    <property type="evidence" value="ECO:0007669"/>
    <property type="project" value="UniProtKB-SubCell"/>
</dbReference>
<dbReference type="OrthoDB" id="2126698at2759"/>
<dbReference type="NCBIfam" id="TIGR00797">
    <property type="entry name" value="matE"/>
    <property type="match status" value="1"/>
</dbReference>
<dbReference type="PANTHER" id="PTHR11206">
    <property type="entry name" value="MULTIDRUG RESISTANCE PROTEIN"/>
    <property type="match status" value="1"/>
</dbReference>
<keyword evidence="3 7" id="KW-0812">Transmembrane</keyword>
<feature type="transmembrane region" description="Helical" evidence="7">
    <location>
        <begin position="589"/>
        <end position="612"/>
    </location>
</feature>
<dbReference type="GO" id="GO:0015297">
    <property type="term" value="F:antiporter activity"/>
    <property type="evidence" value="ECO:0007669"/>
    <property type="project" value="InterPro"/>
</dbReference>
<dbReference type="KEGG" id="bnn:FOA43_002808"/>
<feature type="transmembrane region" description="Helical" evidence="7">
    <location>
        <begin position="413"/>
        <end position="434"/>
    </location>
</feature>
<feature type="transmembrane region" description="Helical" evidence="7">
    <location>
        <begin position="272"/>
        <end position="294"/>
    </location>
</feature>
<feature type="transmembrane region" description="Helical" evidence="7">
    <location>
        <begin position="199"/>
        <end position="219"/>
    </location>
</feature>
<evidence type="ECO:0000256" key="7">
    <source>
        <dbReference type="SAM" id="Phobius"/>
    </source>
</evidence>
<evidence type="ECO:0000256" key="1">
    <source>
        <dbReference type="ARBA" id="ARBA00004141"/>
    </source>
</evidence>
<protein>
    <recommendedName>
        <fullName evidence="10">MATE efflux family protein</fullName>
    </recommendedName>
</protein>
<accession>A0A875S3I5</accession>
<keyword evidence="9" id="KW-1185">Reference proteome</keyword>
<dbReference type="Pfam" id="PF01554">
    <property type="entry name" value="MatE"/>
    <property type="match status" value="2"/>
</dbReference>
<dbReference type="RefSeq" id="XP_038779018.1">
    <property type="nucleotide sequence ID" value="XM_038923090.1"/>
</dbReference>
<dbReference type="CDD" id="cd13132">
    <property type="entry name" value="MATE_eukaryotic"/>
    <property type="match status" value="1"/>
</dbReference>
<dbReference type="GO" id="GO:1990961">
    <property type="term" value="P:xenobiotic detoxification by transmembrane export across the plasma membrane"/>
    <property type="evidence" value="ECO:0007669"/>
    <property type="project" value="InterPro"/>
</dbReference>
<evidence type="ECO:0008006" key="10">
    <source>
        <dbReference type="Google" id="ProtNLM"/>
    </source>
</evidence>
<dbReference type="GO" id="GO:0042910">
    <property type="term" value="F:xenobiotic transmembrane transporter activity"/>
    <property type="evidence" value="ECO:0007669"/>
    <property type="project" value="InterPro"/>
</dbReference>
<feature type="transmembrane region" description="Helical" evidence="7">
    <location>
        <begin position="528"/>
        <end position="553"/>
    </location>
</feature>
<evidence type="ECO:0000256" key="6">
    <source>
        <dbReference type="SAM" id="MobiDB-lite"/>
    </source>
</evidence>
<evidence type="ECO:0000256" key="2">
    <source>
        <dbReference type="ARBA" id="ARBA00010199"/>
    </source>
</evidence>
<feature type="transmembrane region" description="Helical" evidence="7">
    <location>
        <begin position="488"/>
        <end position="512"/>
    </location>
</feature>
<keyword evidence="4 7" id="KW-1133">Transmembrane helix</keyword>
<evidence type="ECO:0000256" key="5">
    <source>
        <dbReference type="ARBA" id="ARBA00023136"/>
    </source>
</evidence>
<feature type="transmembrane region" description="Helical" evidence="7">
    <location>
        <begin position="565"/>
        <end position="583"/>
    </location>
</feature>
<feature type="transmembrane region" description="Helical" evidence="7">
    <location>
        <begin position="446"/>
        <end position="468"/>
    </location>
</feature>
<evidence type="ECO:0000256" key="4">
    <source>
        <dbReference type="ARBA" id="ARBA00022989"/>
    </source>
</evidence>
<organism evidence="8 9">
    <name type="scientific">Eeniella nana</name>
    <name type="common">Yeast</name>
    <name type="synonym">Brettanomyces nanus</name>
    <dbReference type="NCBI Taxonomy" id="13502"/>
    <lineage>
        <taxon>Eukaryota</taxon>
        <taxon>Fungi</taxon>
        <taxon>Dikarya</taxon>
        <taxon>Ascomycota</taxon>
        <taxon>Saccharomycotina</taxon>
        <taxon>Pichiomycetes</taxon>
        <taxon>Pichiales</taxon>
        <taxon>Pichiaceae</taxon>
        <taxon>Brettanomyces</taxon>
    </lineage>
</organism>
<comment type="subcellular location">
    <subcellularLocation>
        <location evidence="1">Membrane</location>
        <topology evidence="1">Multi-pass membrane protein</topology>
    </subcellularLocation>
</comment>
<feature type="region of interest" description="Disordered" evidence="6">
    <location>
        <begin position="53"/>
        <end position="128"/>
    </location>
</feature>
<evidence type="ECO:0000313" key="8">
    <source>
        <dbReference type="EMBL" id="QPG75453.1"/>
    </source>
</evidence>
<proteinExistence type="inferred from homology"/>
<dbReference type="EMBL" id="CP064814">
    <property type="protein sequence ID" value="QPG75453.1"/>
    <property type="molecule type" value="Genomic_DNA"/>
</dbReference>
<feature type="transmembrane region" description="Helical" evidence="7">
    <location>
        <begin position="225"/>
        <end position="242"/>
    </location>
</feature>
<feature type="transmembrane region" description="Helical" evidence="7">
    <location>
        <begin position="365"/>
        <end position="392"/>
    </location>
</feature>
<feature type="compositionally biased region" description="Basic and acidic residues" evidence="6">
    <location>
        <begin position="102"/>
        <end position="111"/>
    </location>
</feature>
<dbReference type="AlphaFoldDB" id="A0A875S3I5"/>
<evidence type="ECO:0000313" key="9">
    <source>
        <dbReference type="Proteomes" id="UP000662931"/>
    </source>
</evidence>
<comment type="similarity">
    <text evidence="2">Belongs to the multi antimicrobial extrusion (MATE) (TC 2.A.66.1) family.</text>
</comment>
<feature type="transmembrane region" description="Helical" evidence="7">
    <location>
        <begin position="336"/>
        <end position="359"/>
    </location>
</feature>
<reference evidence="8" key="1">
    <citation type="submission" date="2020-10" db="EMBL/GenBank/DDBJ databases">
        <authorList>
            <person name="Roach M.J.R."/>
        </authorList>
    </citation>
    <scope>NUCLEOTIDE SEQUENCE</scope>
    <source>
        <strain evidence="8">CBS 1945</strain>
    </source>
</reference>
<dbReference type="InterPro" id="IPR045069">
    <property type="entry name" value="MATE_euk"/>
</dbReference>
<gene>
    <name evidence="8" type="ORF">FOA43_002808</name>
</gene>
<dbReference type="Proteomes" id="UP000662931">
    <property type="component" value="Chromosome 3"/>
</dbReference>
<name>A0A875S3I5_EENNA</name>
<keyword evidence="5 7" id="KW-0472">Membrane</keyword>
<evidence type="ECO:0000256" key="3">
    <source>
        <dbReference type="ARBA" id="ARBA00022692"/>
    </source>
</evidence>
<dbReference type="GeneID" id="62196209"/>
<sequence>MSRTLSQMPKLMMSSNGLSINSKRRKISMTFLPPSTKSPLFVYNNDYDQRSFLSLGRRSPEENTAMADEEEGSNDTESVSTFRSLPSTLEGTDDDVESMSRWLDEERERRSQKSTYGSVDASQRRRSSSSELLRQADVVFQRRNSYSSSVSSKLDRENAGLLSADEIDNSGVEDEEDFATEKATIASESRRLSRYSAPLVVNFILEQMFSLVCVVFAGHLGKEELAAVSMASMVSTMTFAIYEGLATALDTLCPQAYGAGQPHLVGVHTQRCAALSLFLFIPAAILWWYSGFFFKFILSDEKVVSLAQQFLRVLILGGPPYILFEDGKRFLQAQGIFDAGTIILFITAPLDVLLNWALVYSDTFGIGYIGSAVAAVINFWLAFILLVLFVIFIDGNECWAGFTVASLHHWYDLSLLAIPGVVMLLAESMAYEILTLLASYFGTNALAAQSALSSVVSLLYMIPFALSVASSTRIANFVGSGNIPSAKVAVHVGMSSSLYSAALNSVIIYIFAKPIARLFTKDLDVQKLIVSLCPLMSLFVIFDGWACIASGLLRALGLQGIGGTINMVGYYLIAVPLALFLGFNCNMELVGLWLGNGFGLMLIAAAETWVIYTADWNKAVEQARERNRACI</sequence>